<dbReference type="GO" id="GO:0046872">
    <property type="term" value="F:metal ion binding"/>
    <property type="evidence" value="ECO:0007669"/>
    <property type="project" value="UniProtKB-KW"/>
</dbReference>
<evidence type="ECO:0000259" key="10">
    <source>
        <dbReference type="Pfam" id="PF01909"/>
    </source>
</evidence>
<dbReference type="PANTHER" id="PTHR33571">
    <property type="entry name" value="SSL8005 PROTEIN"/>
    <property type="match status" value="1"/>
</dbReference>
<keyword evidence="8" id="KW-0460">Magnesium</keyword>
<dbReference type="GO" id="GO:0005524">
    <property type="term" value="F:ATP binding"/>
    <property type="evidence" value="ECO:0007669"/>
    <property type="project" value="UniProtKB-KW"/>
</dbReference>
<dbReference type="Proteomes" id="UP000247772">
    <property type="component" value="Unassembled WGS sequence"/>
</dbReference>
<dbReference type="InterPro" id="IPR002934">
    <property type="entry name" value="Polymerase_NTP_transf_dom"/>
</dbReference>
<evidence type="ECO:0000256" key="5">
    <source>
        <dbReference type="ARBA" id="ARBA00022723"/>
    </source>
</evidence>
<accession>A0A2U1A5J4</accession>
<keyword evidence="3" id="KW-0808">Transferase</keyword>
<dbReference type="EMBL" id="JACHVZ010000016">
    <property type="protein sequence ID" value="MBB2930985.1"/>
    <property type="molecule type" value="Genomic_DNA"/>
</dbReference>
<evidence type="ECO:0000313" key="12">
    <source>
        <dbReference type="EMBL" id="PYE19071.1"/>
    </source>
</evidence>
<dbReference type="Proteomes" id="UP000533533">
    <property type="component" value="Unassembled WGS sequence"/>
</dbReference>
<dbReference type="InterPro" id="IPR052038">
    <property type="entry name" value="Type-VII_TA_antitoxin"/>
</dbReference>
<keyword evidence="14" id="KW-1185">Reference proteome</keyword>
<dbReference type="Pfam" id="PF01909">
    <property type="entry name" value="NTP_transf_2"/>
    <property type="match status" value="1"/>
</dbReference>
<keyword evidence="4" id="KW-0548">Nucleotidyltransferase</keyword>
<keyword evidence="6" id="KW-0547">Nucleotide-binding</keyword>
<dbReference type="AlphaFoldDB" id="A0A2U1A5J4"/>
<reference evidence="12 13" key="1">
    <citation type="submission" date="2018-06" db="EMBL/GenBank/DDBJ databases">
        <title>Genomic Encyclopedia of Type Strains, Phase IV (KMG-V): Genome sequencing to study the core and pangenomes of soil and plant-associated prokaryotes.</title>
        <authorList>
            <person name="Whitman W."/>
        </authorList>
    </citation>
    <scope>NUCLEOTIDE SEQUENCE [LARGE SCALE GENOMIC DNA]</scope>
    <source>
        <strain evidence="12 13">SRCL-318</strain>
        <strain evidence="11 14">SRMrh-85</strain>
    </source>
</reference>
<evidence type="ECO:0000256" key="2">
    <source>
        <dbReference type="ARBA" id="ARBA00022649"/>
    </source>
</evidence>
<gene>
    <name evidence="12" type="ORF">C7410_120135</name>
    <name evidence="11" type="ORF">FHX59_005452</name>
</gene>
<evidence type="ECO:0000313" key="14">
    <source>
        <dbReference type="Proteomes" id="UP000533533"/>
    </source>
</evidence>
<comment type="similarity">
    <text evidence="9">Belongs to the MntA antitoxin family.</text>
</comment>
<keyword evidence="5" id="KW-0479">Metal-binding</keyword>
<evidence type="ECO:0000313" key="11">
    <source>
        <dbReference type="EMBL" id="MBB2930985.1"/>
    </source>
</evidence>
<dbReference type="SUPFAM" id="SSF81301">
    <property type="entry name" value="Nucleotidyltransferase"/>
    <property type="match status" value="1"/>
</dbReference>
<keyword evidence="2" id="KW-1277">Toxin-antitoxin system</keyword>
<evidence type="ECO:0000256" key="8">
    <source>
        <dbReference type="ARBA" id="ARBA00022842"/>
    </source>
</evidence>
<proteinExistence type="inferred from homology"/>
<evidence type="ECO:0000256" key="3">
    <source>
        <dbReference type="ARBA" id="ARBA00022679"/>
    </source>
</evidence>
<dbReference type="PANTHER" id="PTHR33571:SF12">
    <property type="entry name" value="BSL3053 PROTEIN"/>
    <property type="match status" value="1"/>
</dbReference>
<evidence type="ECO:0000256" key="6">
    <source>
        <dbReference type="ARBA" id="ARBA00022741"/>
    </source>
</evidence>
<evidence type="ECO:0000256" key="7">
    <source>
        <dbReference type="ARBA" id="ARBA00022840"/>
    </source>
</evidence>
<evidence type="ECO:0000256" key="9">
    <source>
        <dbReference type="ARBA" id="ARBA00038276"/>
    </source>
</evidence>
<comment type="caution">
    <text evidence="12">The sequence shown here is derived from an EMBL/GenBank/DDBJ whole genome shotgun (WGS) entry which is preliminary data.</text>
</comment>
<keyword evidence="7" id="KW-0067">ATP-binding</keyword>
<evidence type="ECO:0000256" key="4">
    <source>
        <dbReference type="ARBA" id="ARBA00022695"/>
    </source>
</evidence>
<feature type="domain" description="Polymerase nucleotidyl transferase" evidence="10">
    <location>
        <begin position="13"/>
        <end position="94"/>
    </location>
</feature>
<protein>
    <recommendedName>
        <fullName evidence="10">Polymerase nucleotidyl transferase domain-containing protein</fullName>
    </recommendedName>
</protein>
<evidence type="ECO:0000313" key="13">
    <source>
        <dbReference type="Proteomes" id="UP000247772"/>
    </source>
</evidence>
<evidence type="ECO:0000256" key="1">
    <source>
        <dbReference type="ARBA" id="ARBA00001946"/>
    </source>
</evidence>
<dbReference type="OrthoDB" id="561385at2"/>
<dbReference type="InterPro" id="IPR043519">
    <property type="entry name" value="NT_sf"/>
</dbReference>
<dbReference type="GO" id="GO:0016779">
    <property type="term" value="F:nucleotidyltransferase activity"/>
    <property type="evidence" value="ECO:0007669"/>
    <property type="project" value="UniProtKB-KW"/>
</dbReference>
<sequence length="96" mass="10480">MRPSEALRAHRAEIRQIVASHHATNARVFGSSASAEDDEDSDLDLLVDPTPETTLIDLAQIQLRLEALLGVRVDVLTPKALPETFRARVVAESVPV</sequence>
<name>A0A2U1A5J4_9BURK</name>
<dbReference type="Gene3D" id="3.30.460.10">
    <property type="entry name" value="Beta Polymerase, domain 2"/>
    <property type="match status" value="1"/>
</dbReference>
<dbReference type="RefSeq" id="WP_110386711.1">
    <property type="nucleotide sequence ID" value="NZ_JACHVZ010000016.1"/>
</dbReference>
<organism evidence="12 13">
    <name type="scientific">Paraburkholderia silvatlantica</name>
    <dbReference type="NCBI Taxonomy" id="321895"/>
    <lineage>
        <taxon>Bacteria</taxon>
        <taxon>Pseudomonadati</taxon>
        <taxon>Pseudomonadota</taxon>
        <taxon>Betaproteobacteria</taxon>
        <taxon>Burkholderiales</taxon>
        <taxon>Burkholderiaceae</taxon>
        <taxon>Paraburkholderia</taxon>
    </lineage>
</organism>
<comment type="cofactor">
    <cofactor evidence="1">
        <name>Mg(2+)</name>
        <dbReference type="ChEBI" id="CHEBI:18420"/>
    </cofactor>
</comment>
<dbReference type="EMBL" id="QJSQ01000020">
    <property type="protein sequence ID" value="PYE19071.1"/>
    <property type="molecule type" value="Genomic_DNA"/>
</dbReference>